<name>A0A1Y2AG06_9FUNG</name>
<protein>
    <submittedName>
        <fullName evidence="1">Uncharacterized protein</fullName>
    </submittedName>
</protein>
<evidence type="ECO:0000313" key="2">
    <source>
        <dbReference type="Proteomes" id="UP000193920"/>
    </source>
</evidence>
<dbReference type="EMBL" id="MCOG01000266">
    <property type="protein sequence ID" value="ORY21392.1"/>
    <property type="molecule type" value="Genomic_DNA"/>
</dbReference>
<accession>A0A1Y2AG06</accession>
<dbReference type="Proteomes" id="UP000193920">
    <property type="component" value="Unassembled WGS sequence"/>
</dbReference>
<comment type="caution">
    <text evidence="1">The sequence shown here is derived from an EMBL/GenBank/DDBJ whole genome shotgun (WGS) entry which is preliminary data.</text>
</comment>
<evidence type="ECO:0000313" key="1">
    <source>
        <dbReference type="EMBL" id="ORY21392.1"/>
    </source>
</evidence>
<sequence>MSIITDPSFISNTNIRQNTYCFDGCYCENQCCVDYPSPKSSPSTPELTEILENQTERKLKDYSLFSDIDNYCASPCSSYNYDIDIDIDTTSGRSYTNMNTYINTNNNKIRINTPLSPLETTKKINKKRSYSEVEDTDIFTNLDTMDEEEMDDYLDNIDMDLLPKVKSSSELLIFSSLSMKRFKLSNKKSKGEKNNYNCFNLNEEINTPKIVELSDDEDAHQSISNETSSVFSTNFDYIHSIYDTI</sequence>
<organism evidence="1 2">
    <name type="scientific">Neocallimastix californiae</name>
    <dbReference type="NCBI Taxonomy" id="1754190"/>
    <lineage>
        <taxon>Eukaryota</taxon>
        <taxon>Fungi</taxon>
        <taxon>Fungi incertae sedis</taxon>
        <taxon>Chytridiomycota</taxon>
        <taxon>Chytridiomycota incertae sedis</taxon>
        <taxon>Neocallimastigomycetes</taxon>
        <taxon>Neocallimastigales</taxon>
        <taxon>Neocallimastigaceae</taxon>
        <taxon>Neocallimastix</taxon>
    </lineage>
</organism>
<dbReference type="OrthoDB" id="2158784at2759"/>
<gene>
    <name evidence="1" type="ORF">LY90DRAFT_707471</name>
</gene>
<proteinExistence type="predicted"/>
<keyword evidence="2" id="KW-1185">Reference proteome</keyword>
<reference evidence="1 2" key="1">
    <citation type="submission" date="2016-08" db="EMBL/GenBank/DDBJ databases">
        <title>A Parts List for Fungal Cellulosomes Revealed by Comparative Genomics.</title>
        <authorList>
            <consortium name="DOE Joint Genome Institute"/>
            <person name="Haitjema C.H."/>
            <person name="Gilmore S.P."/>
            <person name="Henske J.K."/>
            <person name="Solomon K.V."/>
            <person name="De Groot R."/>
            <person name="Kuo A."/>
            <person name="Mondo S.J."/>
            <person name="Salamov A.A."/>
            <person name="Labutti K."/>
            <person name="Zhao Z."/>
            <person name="Chiniquy J."/>
            <person name="Barry K."/>
            <person name="Brewer H.M."/>
            <person name="Purvine S.O."/>
            <person name="Wright A.T."/>
            <person name="Boxma B."/>
            <person name="Van Alen T."/>
            <person name="Hackstein J.H."/>
            <person name="Baker S.E."/>
            <person name="Grigoriev I.V."/>
            <person name="O'Malley M.A."/>
        </authorList>
    </citation>
    <scope>NUCLEOTIDE SEQUENCE [LARGE SCALE GENOMIC DNA]</scope>
    <source>
        <strain evidence="1 2">G1</strain>
    </source>
</reference>
<dbReference type="AlphaFoldDB" id="A0A1Y2AG06"/>